<dbReference type="SUPFAM" id="SSF51126">
    <property type="entry name" value="Pectin lyase-like"/>
    <property type="match status" value="1"/>
</dbReference>
<evidence type="ECO:0000256" key="2">
    <source>
        <dbReference type="ARBA" id="ARBA00022737"/>
    </source>
</evidence>
<evidence type="ECO:0000256" key="1">
    <source>
        <dbReference type="ARBA" id="ARBA00004906"/>
    </source>
</evidence>
<comment type="pathway">
    <text evidence="1">Protein modification; protein ubiquitination.</text>
</comment>
<evidence type="ECO:0000259" key="4">
    <source>
        <dbReference type="SMART" id="SM00722"/>
    </source>
</evidence>
<organism evidence="5 6">
    <name type="scientific">Sphingobacterium wenxiniae</name>
    <dbReference type="NCBI Taxonomy" id="683125"/>
    <lineage>
        <taxon>Bacteria</taxon>
        <taxon>Pseudomonadati</taxon>
        <taxon>Bacteroidota</taxon>
        <taxon>Sphingobacteriia</taxon>
        <taxon>Sphingobacteriales</taxon>
        <taxon>Sphingobacteriaceae</taxon>
        <taxon>Sphingobacterium</taxon>
    </lineage>
</organism>
<dbReference type="AlphaFoldDB" id="A0A1I6T1S2"/>
<dbReference type="EMBL" id="FOZZ01000005">
    <property type="protein sequence ID" value="SFS82988.1"/>
    <property type="molecule type" value="Genomic_DNA"/>
</dbReference>
<feature type="domain" description="Carbohydrate-binding/sugar hydrolysis" evidence="4">
    <location>
        <begin position="42"/>
        <end position="176"/>
    </location>
</feature>
<name>A0A1I6T1S2_9SPHI</name>
<dbReference type="RefSeq" id="WP_244525860.1">
    <property type="nucleotide sequence ID" value="NZ_FOZZ01000005.1"/>
</dbReference>
<protein>
    <submittedName>
        <fullName evidence="5">Nitrous oxidase accessory protein</fullName>
    </submittedName>
</protein>
<keyword evidence="3" id="KW-0833">Ubl conjugation pathway</keyword>
<proteinExistence type="predicted"/>
<dbReference type="STRING" id="683125.SAMN05660206_105201"/>
<dbReference type="InterPro" id="IPR011050">
    <property type="entry name" value="Pectin_lyase_fold/virulence"/>
</dbReference>
<accession>A0A1I6T1S2</accession>
<dbReference type="InterPro" id="IPR012334">
    <property type="entry name" value="Pectin_lyas_fold"/>
</dbReference>
<sequence>MVVGISHAATIKVGKQYPVTTIQQALEKANDGDTLLVYTGHYAEGNLTIEKRIMLIGIDRPIIDGQHKHEPISIRTDDVTIKGFTIQKSGHSSMADIAAIKIYSGKNISIEDNILDDNFFGIYLQGASNCRIINNKLQAYGKAEHLVGNGIHSWKSNNIIIEDNEIIGHRDGVYLEFVTHTRVERNLSHNNLRYGLHFMFSHDNEYHYNTFRSNGAGVAVMYTQRVRMEHNIFEENWGDAAYGLLLKDITDSHILNNTFVKNTTGIYMEGSNRLQIHQNNFESNGWAIRIFSSCMNNTLEQNSFVQNTFDIATNGSSGKTTNIFTGNYWDKYEGYDLDKNGYGDVPHHPVSLFSMLIERYPTAMILFRSFMVTLFDRTEKMIPSLTPENLKDEKPLMKLPTS</sequence>
<dbReference type="SMART" id="SM00710">
    <property type="entry name" value="PbH1"/>
    <property type="match status" value="9"/>
</dbReference>
<dbReference type="PANTHER" id="PTHR22990">
    <property type="entry name" value="F-BOX ONLY PROTEIN"/>
    <property type="match status" value="1"/>
</dbReference>
<dbReference type="InterPro" id="IPR026464">
    <property type="entry name" value="NosD_copper_fam"/>
</dbReference>
<evidence type="ECO:0000313" key="6">
    <source>
        <dbReference type="Proteomes" id="UP000198785"/>
    </source>
</evidence>
<dbReference type="Pfam" id="PF05048">
    <property type="entry name" value="NosD"/>
    <property type="match status" value="1"/>
</dbReference>
<keyword evidence="6" id="KW-1185">Reference proteome</keyword>
<reference evidence="5 6" key="1">
    <citation type="submission" date="2016-10" db="EMBL/GenBank/DDBJ databases">
        <authorList>
            <person name="de Groot N.N."/>
        </authorList>
    </citation>
    <scope>NUCLEOTIDE SEQUENCE [LARGE SCALE GENOMIC DNA]</scope>
    <source>
        <strain evidence="5 6">DSM 22789</strain>
    </source>
</reference>
<dbReference type="SMART" id="SM00722">
    <property type="entry name" value="CASH"/>
    <property type="match status" value="1"/>
</dbReference>
<keyword evidence="2" id="KW-0677">Repeat</keyword>
<dbReference type="Proteomes" id="UP000198785">
    <property type="component" value="Unassembled WGS sequence"/>
</dbReference>
<dbReference type="PANTHER" id="PTHR22990:SF15">
    <property type="entry name" value="F-BOX ONLY PROTEIN 10"/>
    <property type="match status" value="1"/>
</dbReference>
<dbReference type="Gene3D" id="2.160.20.10">
    <property type="entry name" value="Single-stranded right-handed beta-helix, Pectin lyase-like"/>
    <property type="match status" value="1"/>
</dbReference>
<dbReference type="InterPro" id="IPR006633">
    <property type="entry name" value="Carb-bd_sugar_hydrolysis-dom"/>
</dbReference>
<gene>
    <name evidence="5" type="ORF">SAMN05660206_105201</name>
</gene>
<dbReference type="InterPro" id="IPR006626">
    <property type="entry name" value="PbH1"/>
</dbReference>
<dbReference type="NCBIfam" id="TIGR03804">
    <property type="entry name" value="para_beta_helix"/>
    <property type="match status" value="3"/>
</dbReference>
<dbReference type="NCBIfam" id="TIGR04247">
    <property type="entry name" value="NosD_copper_fam"/>
    <property type="match status" value="1"/>
</dbReference>
<dbReference type="InterPro" id="IPR007742">
    <property type="entry name" value="NosD_dom"/>
</dbReference>
<evidence type="ECO:0000256" key="3">
    <source>
        <dbReference type="ARBA" id="ARBA00022786"/>
    </source>
</evidence>
<evidence type="ECO:0000313" key="5">
    <source>
        <dbReference type="EMBL" id="SFS82988.1"/>
    </source>
</evidence>
<dbReference type="InterPro" id="IPR022441">
    <property type="entry name" value="Para_beta_helix_rpt-2"/>
</dbReference>
<dbReference type="InterPro" id="IPR051550">
    <property type="entry name" value="SCF-Subunits/Alg-Epimerases"/>
</dbReference>